<organism evidence="9 10">
    <name type="scientific">Amycolatopsis australiensis</name>
    <dbReference type="NCBI Taxonomy" id="546364"/>
    <lineage>
        <taxon>Bacteria</taxon>
        <taxon>Bacillati</taxon>
        <taxon>Actinomycetota</taxon>
        <taxon>Actinomycetes</taxon>
        <taxon>Pseudonocardiales</taxon>
        <taxon>Pseudonocardiaceae</taxon>
        <taxon>Amycolatopsis</taxon>
    </lineage>
</organism>
<dbReference type="SUPFAM" id="SSF74650">
    <property type="entry name" value="Galactose mutarotase-like"/>
    <property type="match status" value="1"/>
</dbReference>
<evidence type="ECO:0000256" key="1">
    <source>
        <dbReference type="ARBA" id="ARBA00001412"/>
    </source>
</evidence>
<dbReference type="PRINTS" id="PR00132">
    <property type="entry name" value="GLHYDRLASE2"/>
</dbReference>
<dbReference type="InterPro" id="IPR008979">
    <property type="entry name" value="Galactose-bd-like_sf"/>
</dbReference>
<dbReference type="SUPFAM" id="SSF51445">
    <property type="entry name" value="(Trans)glycosidases"/>
    <property type="match status" value="1"/>
</dbReference>
<feature type="domain" description="Beta galactosidase small chain/" evidence="8">
    <location>
        <begin position="676"/>
        <end position="940"/>
    </location>
</feature>
<dbReference type="PANTHER" id="PTHR46323">
    <property type="entry name" value="BETA-GALACTOSIDASE"/>
    <property type="match status" value="1"/>
</dbReference>
<dbReference type="InterPro" id="IPR006104">
    <property type="entry name" value="Glyco_hydro_2_N"/>
</dbReference>
<dbReference type="GO" id="GO:0005990">
    <property type="term" value="P:lactose catabolic process"/>
    <property type="evidence" value="ECO:0007669"/>
    <property type="project" value="TreeGrafter"/>
</dbReference>
<accession>A0A1K1SEP7</accession>
<dbReference type="SUPFAM" id="SSF49785">
    <property type="entry name" value="Galactose-binding domain-like"/>
    <property type="match status" value="1"/>
</dbReference>
<proteinExistence type="inferred from homology"/>
<evidence type="ECO:0000259" key="8">
    <source>
        <dbReference type="SMART" id="SM01038"/>
    </source>
</evidence>
<dbReference type="PROSITE" id="PS00719">
    <property type="entry name" value="GLYCOSYL_HYDROL_F2_1"/>
    <property type="match status" value="1"/>
</dbReference>
<dbReference type="Gene3D" id="2.70.98.10">
    <property type="match status" value="1"/>
</dbReference>
<dbReference type="InterPro" id="IPR013783">
    <property type="entry name" value="Ig-like_fold"/>
</dbReference>
<evidence type="ECO:0000256" key="5">
    <source>
        <dbReference type="ARBA" id="ARBA00022801"/>
    </source>
</evidence>
<dbReference type="PANTHER" id="PTHR46323:SF2">
    <property type="entry name" value="BETA-GALACTOSIDASE"/>
    <property type="match status" value="1"/>
</dbReference>
<dbReference type="Gene3D" id="2.60.40.10">
    <property type="entry name" value="Immunoglobulins"/>
    <property type="match status" value="2"/>
</dbReference>
<dbReference type="EMBL" id="FPJG01000006">
    <property type="protein sequence ID" value="SFW82859.1"/>
    <property type="molecule type" value="Genomic_DNA"/>
</dbReference>
<dbReference type="InterPro" id="IPR011013">
    <property type="entry name" value="Gal_mutarotase_sf_dom"/>
</dbReference>
<dbReference type="InterPro" id="IPR006103">
    <property type="entry name" value="Glyco_hydro_2_cat"/>
</dbReference>
<evidence type="ECO:0000256" key="4">
    <source>
        <dbReference type="ARBA" id="ARBA00013303"/>
    </source>
</evidence>
<dbReference type="InterPro" id="IPR004199">
    <property type="entry name" value="B-gal_small/dom_5"/>
</dbReference>
<dbReference type="OrthoDB" id="9762066at2"/>
<protein>
    <recommendedName>
        <fullName evidence="4">Beta-galactosidase</fullName>
        <ecNumber evidence="3">3.2.1.23</ecNumber>
    </recommendedName>
    <alternativeName>
        <fullName evidence="7">Lactase</fullName>
    </alternativeName>
</protein>
<dbReference type="Pfam" id="PF02929">
    <property type="entry name" value="Bgal_small_N"/>
    <property type="match status" value="1"/>
</dbReference>
<dbReference type="Proteomes" id="UP000182740">
    <property type="component" value="Unassembled WGS sequence"/>
</dbReference>
<comment type="similarity">
    <text evidence="2">Belongs to the glycosyl hydrolase 2 family.</text>
</comment>
<dbReference type="GO" id="GO:0009341">
    <property type="term" value="C:beta-galactosidase complex"/>
    <property type="evidence" value="ECO:0007669"/>
    <property type="project" value="InterPro"/>
</dbReference>
<dbReference type="EC" id="3.2.1.23" evidence="3"/>
<dbReference type="Gene3D" id="2.60.120.260">
    <property type="entry name" value="Galactose-binding domain-like"/>
    <property type="match status" value="1"/>
</dbReference>
<evidence type="ECO:0000256" key="6">
    <source>
        <dbReference type="ARBA" id="ARBA00023295"/>
    </source>
</evidence>
<evidence type="ECO:0000313" key="9">
    <source>
        <dbReference type="EMBL" id="SFW82859.1"/>
    </source>
</evidence>
<dbReference type="STRING" id="546364.SAMN04489730_5519"/>
<dbReference type="InterPro" id="IPR017853">
    <property type="entry name" value="GH"/>
</dbReference>
<sequence length="943" mass="103350">MSYVEDPGPGYGALPPRAAFTSDAPSLSLNGTWRFRLSPSVAAAPPGVEGDEFDDSAWDELPVPSLWQLHGHGRPAYTNVHYPFPVDPPHVPSENPTGDHRLRFDLPADWPAGPAVLRFDGIDSCGRIWLNGVELGVTKGSRLPSEFEVGPLLRPRGNVLAVRVHQWSAGSYLEDQDMWWLSGIFRSVTLLARPAGGIGDHWIRADYDHESGLGTVRVETGPDVVLDIPELGVSGHPAGEPLALPVEPWSAETPRLYAGTLSTAAERVPVRIGFRTVTIEDGQLEVNGRRLLLRGVNRHEHDPRTGRVVSPETALADVLLMKRHHVNAVRTSHYPPDPAFLELCDEYGLWVIDECDLETHGFGPLGWDRNPSGEPMWAEACLDRMRRTVERDKNRPSVILWSLGNESHTGENLARMAAWVRHRDPTRPVHYEGDHDCSYVDVHSRMYATPSEVERIGQRDDANARRRELPFLLCEYGHAMGNGPGGLLEYRELFERYPNCQGGFVWEWIDHGLVTADHFAYGGDFGEPIHDGNFVIDGLVFPDRTPSPGLAEYAKIIEPVRVGPDPAGIRVSNHYDFRSTAHLAFTWVLEDEGTAVARGVLDVPVVHSGQSVVVPRPDLPVTRGESWLTVSAVLADATAWAPAGHVAGWGQLLVSPAPPRPSRPARGPVFRTAGRLILGDGEFDPATGAMTTFGGHAVRGPRLDVWRATTDNDRGASAGRPDASLWREAGLHRMQHRVIGVDADGDELVVRTRVAPPAQAFGFFADYTWTAFDDGLRLRVAVTPDGPVPETIPRLGLTMAVPGTFGSAEWFGGGPGEAYPDSRQAARIGRFSSSVDGLQTPYVYPQENGNRIDVRWARLTDPDGRGIRIDGDPRFAFTARRWTAAELEAARHTSDLVAGPWVHVTLDTAQHGLGSASCGPGVLPPYRLVPQKTEFSLLFSTSR</sequence>
<dbReference type="Pfam" id="PF16353">
    <property type="entry name" value="LacZ_4"/>
    <property type="match status" value="1"/>
</dbReference>
<dbReference type="InterPro" id="IPR050347">
    <property type="entry name" value="Bact_Beta-galactosidase"/>
</dbReference>
<dbReference type="InterPro" id="IPR032312">
    <property type="entry name" value="LacZ_4"/>
</dbReference>
<dbReference type="InterPro" id="IPR023230">
    <property type="entry name" value="Glyco_hydro_2_CS"/>
</dbReference>
<dbReference type="SMART" id="SM01038">
    <property type="entry name" value="Bgal_small_N"/>
    <property type="match status" value="1"/>
</dbReference>
<keyword evidence="10" id="KW-1185">Reference proteome</keyword>
<keyword evidence="5" id="KW-0378">Hydrolase</keyword>
<evidence type="ECO:0000256" key="3">
    <source>
        <dbReference type="ARBA" id="ARBA00012756"/>
    </source>
</evidence>
<reference evidence="10" key="1">
    <citation type="submission" date="2016-11" db="EMBL/GenBank/DDBJ databases">
        <authorList>
            <person name="Varghese N."/>
            <person name="Submissions S."/>
        </authorList>
    </citation>
    <scope>NUCLEOTIDE SEQUENCE [LARGE SCALE GENOMIC DNA]</scope>
    <source>
        <strain evidence="10">DSM 44671</strain>
    </source>
</reference>
<dbReference type="SUPFAM" id="SSF49303">
    <property type="entry name" value="beta-Galactosidase/glucuronidase domain"/>
    <property type="match status" value="2"/>
</dbReference>
<dbReference type="InterPro" id="IPR036156">
    <property type="entry name" value="Beta-gal/glucu_dom_sf"/>
</dbReference>
<dbReference type="InterPro" id="IPR023232">
    <property type="entry name" value="Glyco_hydro_2_AS"/>
</dbReference>
<dbReference type="Pfam" id="PF02836">
    <property type="entry name" value="Glyco_hydro_2_C"/>
    <property type="match status" value="1"/>
</dbReference>
<dbReference type="PROSITE" id="PS00608">
    <property type="entry name" value="GLYCOSYL_HYDROL_F2_2"/>
    <property type="match status" value="1"/>
</dbReference>
<dbReference type="GO" id="GO:0004565">
    <property type="term" value="F:beta-galactosidase activity"/>
    <property type="evidence" value="ECO:0007669"/>
    <property type="project" value="UniProtKB-EC"/>
</dbReference>
<dbReference type="Pfam" id="PF02837">
    <property type="entry name" value="Glyco_hydro_2_N"/>
    <property type="match status" value="1"/>
</dbReference>
<evidence type="ECO:0000256" key="2">
    <source>
        <dbReference type="ARBA" id="ARBA00007401"/>
    </source>
</evidence>
<dbReference type="AlphaFoldDB" id="A0A1K1SEP7"/>
<evidence type="ECO:0000256" key="7">
    <source>
        <dbReference type="ARBA" id="ARBA00032230"/>
    </source>
</evidence>
<comment type="catalytic activity">
    <reaction evidence="1">
        <text>Hydrolysis of terminal non-reducing beta-D-galactose residues in beta-D-galactosides.</text>
        <dbReference type="EC" id="3.2.1.23"/>
    </reaction>
</comment>
<dbReference type="Gene3D" id="3.20.20.80">
    <property type="entry name" value="Glycosidases"/>
    <property type="match status" value="1"/>
</dbReference>
<evidence type="ECO:0000313" key="10">
    <source>
        <dbReference type="Proteomes" id="UP000182740"/>
    </source>
</evidence>
<gene>
    <name evidence="9" type="ORF">SAMN04489730_5519</name>
</gene>
<dbReference type="GO" id="GO:0030246">
    <property type="term" value="F:carbohydrate binding"/>
    <property type="evidence" value="ECO:0007669"/>
    <property type="project" value="InterPro"/>
</dbReference>
<dbReference type="RefSeq" id="WP_072478991.1">
    <property type="nucleotide sequence ID" value="NZ_FPJG01000006.1"/>
</dbReference>
<dbReference type="InterPro" id="IPR014718">
    <property type="entry name" value="GH-type_carb-bd"/>
</dbReference>
<keyword evidence="6" id="KW-0326">Glycosidase</keyword>
<name>A0A1K1SEP7_9PSEU</name>
<dbReference type="InterPro" id="IPR006101">
    <property type="entry name" value="Glyco_hydro_2"/>
</dbReference>